<dbReference type="Gene3D" id="3.40.720.10">
    <property type="entry name" value="Alkaline Phosphatase, subunit A"/>
    <property type="match status" value="1"/>
</dbReference>
<keyword evidence="3" id="KW-1185">Reference proteome</keyword>
<dbReference type="PANTHER" id="PTHR10151">
    <property type="entry name" value="ECTONUCLEOTIDE PYROPHOSPHATASE/PHOSPHODIESTERASE"/>
    <property type="match status" value="1"/>
</dbReference>
<keyword evidence="1" id="KW-0732">Signal</keyword>
<dbReference type="AlphaFoldDB" id="A0A913ZTW4"/>
<evidence type="ECO:0000313" key="3">
    <source>
        <dbReference type="Proteomes" id="UP000887568"/>
    </source>
</evidence>
<feature type="signal peptide" evidence="1">
    <location>
        <begin position="1"/>
        <end position="21"/>
    </location>
</feature>
<dbReference type="InterPro" id="IPR017850">
    <property type="entry name" value="Alkaline_phosphatase_core_sf"/>
</dbReference>
<protein>
    <submittedName>
        <fullName evidence="2">Uncharacterized protein</fullName>
    </submittedName>
</protein>
<dbReference type="GeneID" id="119727083"/>
<name>A0A913ZTW4_PATMI</name>
<dbReference type="SUPFAM" id="SSF53649">
    <property type="entry name" value="Alkaline phosphatase-like"/>
    <property type="match status" value="1"/>
</dbReference>
<dbReference type="Gene3D" id="3.30.1360.180">
    <property type="match status" value="1"/>
</dbReference>
<feature type="chain" id="PRO_5037386914" evidence="1">
    <location>
        <begin position="22"/>
        <end position="447"/>
    </location>
</feature>
<dbReference type="InterPro" id="IPR002591">
    <property type="entry name" value="Phosphodiest/P_Trfase"/>
</dbReference>
<dbReference type="OMA" id="HGMTTIK"/>
<dbReference type="Proteomes" id="UP000887568">
    <property type="component" value="Unplaced"/>
</dbReference>
<dbReference type="RefSeq" id="XP_038054879.1">
    <property type="nucleotide sequence ID" value="XM_038198951.1"/>
</dbReference>
<dbReference type="PANTHER" id="PTHR10151:SF126">
    <property type="entry name" value="ECTONUCLEOTIDE PYROPHOSPHATASE_PHOSPHODIESTERASE FAMILY MEMBER 7-LIKE"/>
    <property type="match status" value="1"/>
</dbReference>
<proteinExistence type="predicted"/>
<dbReference type="Pfam" id="PF01663">
    <property type="entry name" value="Phosphodiest"/>
    <property type="match status" value="1"/>
</dbReference>
<evidence type="ECO:0000256" key="1">
    <source>
        <dbReference type="SAM" id="SignalP"/>
    </source>
</evidence>
<evidence type="ECO:0000313" key="2">
    <source>
        <dbReference type="EnsemblMetazoa" id="XP_038054879.1"/>
    </source>
</evidence>
<sequence length="447" mass="50579">MAWNMLLTILGAILMTLQVVAVKEKVFLMLVDGLRWDRLGYDFPSLDLMEENGVRAEWTDPVFITVSSPSMVSIATGLYVESHGVVHNQPFDPETGEIAPGYLEGLNSTWWFNGGGEPVWLTAMDQGLKAGTFMYPGGQVPINGRQPTRWQLSSTPERKRYANLTDRADAIFDWMYGEDDLDIVLFHVEVIDNALHGFGFTGLNIAKKEAAKVNKLIDYILTKIEADEKVKDTLNFILTSDHGMVETPTNKRIYLYDYINQTDIDFIFADVGPVFQIKPKDGALQKVYNILKNAHPAMYVYKKEDFPDRFHYGNNPRNLPIIGYVDPTWTPMKERRFVVKAADHGYDNEDMRMKSSFYAQGPAFKKAYRAKHFESVNIYPMMCELLGIMPAPNNGSRDNYMDMLVSGDSLTTPGPCGCNNGAASLSRRFSSSRMILWLVLFVFSQVN</sequence>
<dbReference type="CDD" id="cd16018">
    <property type="entry name" value="Enpp"/>
    <property type="match status" value="1"/>
</dbReference>
<dbReference type="EnsemblMetazoa" id="XM_038198951.1">
    <property type="protein sequence ID" value="XP_038054879.1"/>
    <property type="gene ID" value="LOC119727083"/>
</dbReference>
<reference evidence="2" key="1">
    <citation type="submission" date="2022-11" db="UniProtKB">
        <authorList>
            <consortium name="EnsemblMetazoa"/>
        </authorList>
    </citation>
    <scope>IDENTIFICATION</scope>
</reference>
<dbReference type="OrthoDB" id="415411at2759"/>
<organism evidence="2 3">
    <name type="scientific">Patiria miniata</name>
    <name type="common">Bat star</name>
    <name type="synonym">Asterina miniata</name>
    <dbReference type="NCBI Taxonomy" id="46514"/>
    <lineage>
        <taxon>Eukaryota</taxon>
        <taxon>Metazoa</taxon>
        <taxon>Echinodermata</taxon>
        <taxon>Eleutherozoa</taxon>
        <taxon>Asterozoa</taxon>
        <taxon>Asteroidea</taxon>
        <taxon>Valvatacea</taxon>
        <taxon>Valvatida</taxon>
        <taxon>Asterinidae</taxon>
        <taxon>Patiria</taxon>
    </lineage>
</organism>
<accession>A0A913ZTW4</accession>